<protein>
    <submittedName>
        <fullName evidence="2">Uncharacterized protein</fullName>
    </submittedName>
</protein>
<gene>
    <name evidence="2" type="ordered locus">BATR1942_04470</name>
</gene>
<keyword evidence="1" id="KW-0812">Transmembrane</keyword>
<feature type="transmembrane region" description="Helical" evidence="1">
    <location>
        <begin position="12"/>
        <end position="32"/>
    </location>
</feature>
<keyword evidence="1" id="KW-0472">Membrane</keyword>
<evidence type="ECO:0000313" key="2">
    <source>
        <dbReference type="EMBL" id="ADP31848.1"/>
    </source>
</evidence>
<reference evidence="2 3" key="1">
    <citation type="journal article" date="2011" name="Front. Microbiol.">
        <title>Genomic signatures of strain selection and enhancement in Bacillus atrophaeus var. globigii, a historical biowarfare simulant.</title>
        <authorList>
            <person name="Gibbons H.S."/>
            <person name="Broomall S.M."/>
            <person name="McNew L.A."/>
            <person name="Daligault H."/>
            <person name="Chapman C."/>
            <person name="Bruce D."/>
            <person name="Karavis M."/>
            <person name="Krepps M."/>
            <person name="McGregor P.A."/>
            <person name="Hong C."/>
            <person name="Park K.H."/>
            <person name="Akmal A."/>
            <person name="Feldman A."/>
            <person name="Lin J.S."/>
            <person name="Chang W.E."/>
            <person name="Higgs B.W."/>
            <person name="Demirev P."/>
            <person name="Lindquist J."/>
            <person name="Liem A."/>
            <person name="Fochler E."/>
            <person name="Read T.D."/>
            <person name="Tapia R."/>
            <person name="Johnson S."/>
            <person name="Bishop-Lilly K.A."/>
            <person name="Detter C."/>
            <person name="Han C."/>
            <person name="Sozhamannan S."/>
            <person name="Rosenzweig C.N."/>
            <person name="Skowronski E.W."/>
        </authorList>
    </citation>
    <scope>NUCLEOTIDE SEQUENCE [LARGE SCALE GENOMIC DNA]</scope>
    <source>
        <strain evidence="2 3">1942</strain>
    </source>
</reference>
<sequence>MGSGKEGNMILHTIGIIILLTAGILMAIETAANQIKMRIRREFPANMPIDLFVLSV</sequence>
<keyword evidence="3" id="KW-1185">Reference proteome</keyword>
<dbReference type="Proteomes" id="UP000006867">
    <property type="component" value="Chromosome"/>
</dbReference>
<dbReference type="EMBL" id="CP002207">
    <property type="protein sequence ID" value="ADP31848.1"/>
    <property type="molecule type" value="Genomic_DNA"/>
</dbReference>
<keyword evidence="1" id="KW-1133">Transmembrane helix</keyword>
<evidence type="ECO:0000313" key="3">
    <source>
        <dbReference type="Proteomes" id="UP000006867"/>
    </source>
</evidence>
<accession>A0ABM5LVS5</accession>
<name>A0ABM5LVS5_BACA1</name>
<organism evidence="2 3">
    <name type="scientific">Bacillus atrophaeus (strain 1942)</name>
    <dbReference type="NCBI Taxonomy" id="720555"/>
    <lineage>
        <taxon>Bacteria</taxon>
        <taxon>Bacillati</taxon>
        <taxon>Bacillota</taxon>
        <taxon>Bacilli</taxon>
        <taxon>Bacillales</taxon>
        <taxon>Bacillaceae</taxon>
        <taxon>Bacillus</taxon>
    </lineage>
</organism>
<proteinExistence type="predicted"/>
<evidence type="ECO:0000256" key="1">
    <source>
        <dbReference type="SAM" id="Phobius"/>
    </source>
</evidence>